<evidence type="ECO:0000313" key="13">
    <source>
        <dbReference type="EMBL" id="RUS77846.1"/>
    </source>
</evidence>
<dbReference type="OrthoDB" id="2403262at2759"/>
<evidence type="ECO:0000256" key="11">
    <source>
        <dbReference type="RuleBase" id="RU000488"/>
    </source>
</evidence>
<feature type="region of interest" description="Disordered" evidence="12">
    <location>
        <begin position="1"/>
        <end position="59"/>
    </location>
</feature>
<dbReference type="Pfam" id="PF00153">
    <property type="entry name" value="Mito_carr"/>
    <property type="match status" value="1"/>
</dbReference>
<evidence type="ECO:0000256" key="5">
    <source>
        <dbReference type="ARBA" id="ARBA00022737"/>
    </source>
</evidence>
<evidence type="ECO:0008006" key="15">
    <source>
        <dbReference type="Google" id="ProtNLM"/>
    </source>
</evidence>
<dbReference type="PANTHER" id="PTHR21252">
    <property type="entry name" value="TB1 PROTEIN-RELATED"/>
    <property type="match status" value="1"/>
</dbReference>
<feature type="compositionally biased region" description="Basic and acidic residues" evidence="12">
    <location>
        <begin position="9"/>
        <end position="31"/>
    </location>
</feature>
<dbReference type="GO" id="GO:0090149">
    <property type="term" value="P:mitochondrial membrane fission"/>
    <property type="evidence" value="ECO:0007669"/>
    <property type="project" value="InterPro"/>
</dbReference>
<dbReference type="InterPro" id="IPR018108">
    <property type="entry name" value="MCP_transmembrane"/>
</dbReference>
<comment type="caution">
    <text evidence="13">The sequence shown here is derived from an EMBL/GenBank/DDBJ whole genome shotgun (WGS) entry which is preliminary data.</text>
</comment>
<gene>
    <name evidence="13" type="ORF">EGW08_014398</name>
</gene>
<comment type="subcellular location">
    <subcellularLocation>
        <location evidence="1">Mitochondrion outer membrane</location>
        <topology evidence="1">Multi-pass membrane protein</topology>
    </subcellularLocation>
</comment>
<evidence type="ECO:0000256" key="3">
    <source>
        <dbReference type="ARBA" id="ARBA00022448"/>
    </source>
</evidence>
<dbReference type="InterPro" id="IPR039158">
    <property type="entry name" value="SLC25A46"/>
</dbReference>
<keyword evidence="8" id="KW-0496">Mitochondrion</keyword>
<feature type="repeat" description="Solcar" evidence="10">
    <location>
        <begin position="277"/>
        <end position="393"/>
    </location>
</feature>
<evidence type="ECO:0000256" key="7">
    <source>
        <dbReference type="ARBA" id="ARBA00022989"/>
    </source>
</evidence>
<dbReference type="InterPro" id="IPR023395">
    <property type="entry name" value="MCP_dom_sf"/>
</dbReference>
<dbReference type="Proteomes" id="UP000271974">
    <property type="component" value="Unassembled WGS sequence"/>
</dbReference>
<feature type="non-terminal residue" evidence="13">
    <location>
        <position position="410"/>
    </location>
</feature>
<evidence type="ECO:0000256" key="9">
    <source>
        <dbReference type="ARBA" id="ARBA00023136"/>
    </source>
</evidence>
<proteinExistence type="inferred from homology"/>
<protein>
    <recommendedName>
        <fullName evidence="15">Solute carrier family 25 member 46</fullName>
    </recommendedName>
</protein>
<dbReference type="EMBL" id="RQTK01000547">
    <property type="protein sequence ID" value="RUS77846.1"/>
    <property type="molecule type" value="Genomic_DNA"/>
</dbReference>
<evidence type="ECO:0000256" key="1">
    <source>
        <dbReference type="ARBA" id="ARBA00004374"/>
    </source>
</evidence>
<dbReference type="AlphaFoldDB" id="A0A3S0ZFR7"/>
<dbReference type="PANTHER" id="PTHR21252:SF2">
    <property type="entry name" value="MITOCHONDRIAL OUTER MEMBRANE PROTEIN SLC25A46"/>
    <property type="match status" value="1"/>
</dbReference>
<dbReference type="STRING" id="188477.A0A3S0ZFR7"/>
<organism evidence="13 14">
    <name type="scientific">Elysia chlorotica</name>
    <name type="common">Eastern emerald elysia</name>
    <name type="synonym">Sea slug</name>
    <dbReference type="NCBI Taxonomy" id="188477"/>
    <lineage>
        <taxon>Eukaryota</taxon>
        <taxon>Metazoa</taxon>
        <taxon>Spiralia</taxon>
        <taxon>Lophotrochozoa</taxon>
        <taxon>Mollusca</taxon>
        <taxon>Gastropoda</taxon>
        <taxon>Heterobranchia</taxon>
        <taxon>Euthyneura</taxon>
        <taxon>Panpulmonata</taxon>
        <taxon>Sacoglossa</taxon>
        <taxon>Placobranchoidea</taxon>
        <taxon>Plakobranchidae</taxon>
        <taxon>Elysia</taxon>
    </lineage>
</organism>
<dbReference type="SUPFAM" id="SSF103506">
    <property type="entry name" value="Mitochondrial carrier"/>
    <property type="match status" value="1"/>
</dbReference>
<keyword evidence="7" id="KW-1133">Transmembrane helix</keyword>
<evidence type="ECO:0000256" key="2">
    <source>
        <dbReference type="ARBA" id="ARBA00006375"/>
    </source>
</evidence>
<keyword evidence="9 10" id="KW-0472">Membrane</keyword>
<dbReference type="PROSITE" id="PS50920">
    <property type="entry name" value="SOLCAR"/>
    <property type="match status" value="1"/>
</dbReference>
<evidence type="ECO:0000256" key="6">
    <source>
        <dbReference type="ARBA" id="ARBA00022787"/>
    </source>
</evidence>
<evidence type="ECO:0000313" key="14">
    <source>
        <dbReference type="Proteomes" id="UP000271974"/>
    </source>
</evidence>
<sequence length="410" mass="45923">MGTRVMNDLPKDQDLKDEPFRSSLQNRRDLEFALDPSRPEMSQGSFSGAGRTNEPPNQTDQVQRLAGLSIGFASIFCEQLLSHPCIVLRRQCQVHHVGGWYHLTPFSILQTVINVQRTQGGLVLWKGLGSVYIVRGIGMMSESFISEVTGFPRDVSRHSSIKKLGGHLFLKGLVFAVTTPFFAASLVETVQSDIASERPGVFDVLMEGMTRIGAWGAPKTSRQIAVWQLALPTVIFRLSHYIVNSIAQFSLSSAMHLEHQDLQDYPSEGAQELNVYETYFPDLLASFTGGLLADMLTYPMALRQTLSWSDVYNFTSLFFFLYLQGTRTIIDNTDSGLGVVPINTRYDGFVDCFTSILREEGLQGLYRGMGALVLQYAVHALILRLAKLLFEKLSQELNRKKKPKRQKSLP</sequence>
<comment type="similarity">
    <text evidence="2 11">Belongs to the mitochondrial carrier (TC 2.A.29) family.</text>
</comment>
<dbReference type="GO" id="GO:0005741">
    <property type="term" value="C:mitochondrial outer membrane"/>
    <property type="evidence" value="ECO:0007669"/>
    <property type="project" value="UniProtKB-SubCell"/>
</dbReference>
<name>A0A3S0ZFR7_ELYCH</name>
<reference evidence="13 14" key="1">
    <citation type="submission" date="2019-01" db="EMBL/GenBank/DDBJ databases">
        <title>A draft genome assembly of the solar-powered sea slug Elysia chlorotica.</title>
        <authorList>
            <person name="Cai H."/>
            <person name="Li Q."/>
            <person name="Fang X."/>
            <person name="Li J."/>
            <person name="Curtis N.E."/>
            <person name="Altenburger A."/>
            <person name="Shibata T."/>
            <person name="Feng M."/>
            <person name="Maeda T."/>
            <person name="Schwartz J.A."/>
            <person name="Shigenobu S."/>
            <person name="Lundholm N."/>
            <person name="Nishiyama T."/>
            <person name="Yang H."/>
            <person name="Hasebe M."/>
            <person name="Li S."/>
            <person name="Pierce S.K."/>
            <person name="Wang J."/>
        </authorList>
    </citation>
    <scope>NUCLEOTIDE SEQUENCE [LARGE SCALE GENOMIC DNA]</scope>
    <source>
        <strain evidence="13">EC2010</strain>
        <tissue evidence="13">Whole organism of an adult</tissue>
    </source>
</reference>
<evidence type="ECO:0000256" key="10">
    <source>
        <dbReference type="PROSITE-ProRule" id="PRU00282"/>
    </source>
</evidence>
<keyword evidence="14" id="KW-1185">Reference proteome</keyword>
<evidence type="ECO:0000256" key="8">
    <source>
        <dbReference type="ARBA" id="ARBA00023128"/>
    </source>
</evidence>
<accession>A0A3S0ZFR7</accession>
<keyword evidence="6" id="KW-1000">Mitochondrion outer membrane</keyword>
<keyword evidence="4 10" id="KW-0812">Transmembrane</keyword>
<dbReference type="Gene3D" id="1.50.40.10">
    <property type="entry name" value="Mitochondrial carrier domain"/>
    <property type="match status" value="1"/>
</dbReference>
<evidence type="ECO:0000256" key="4">
    <source>
        <dbReference type="ARBA" id="ARBA00022692"/>
    </source>
</evidence>
<keyword evidence="5" id="KW-0677">Repeat</keyword>
<keyword evidence="3 11" id="KW-0813">Transport</keyword>
<evidence type="ECO:0000256" key="12">
    <source>
        <dbReference type="SAM" id="MobiDB-lite"/>
    </source>
</evidence>